<keyword evidence="3 5" id="KW-1133">Transmembrane helix</keyword>
<sequence length="220" mass="24242">MLEGWQQMIFQPLGGFMIVLLGTLLLFAEVLVRGRMIFGLLGLAAISLYFMAHMQEGQMLWMGILYLAGIMLVMIDGKFIGDGTLAAIGLILMLVALAWPSPSILYGVGVAVAFVIGASCSLLFLKFFPRRQVWSKLTLKDSLSSERGYNSLNEGYKQLLGKEGVAQTDFRPTGTIKIEGRLYSATTEGMWVKRGTRLRVTKVSGTHILVQEIEGDEQAK</sequence>
<keyword evidence="8" id="KW-0378">Hydrolase</keyword>
<keyword evidence="4 5" id="KW-0472">Membrane</keyword>
<dbReference type="Pfam" id="PF24961">
    <property type="entry name" value="NfeD_membrane"/>
    <property type="match status" value="1"/>
</dbReference>
<proteinExistence type="predicted"/>
<reference evidence="8 9" key="1">
    <citation type="submission" date="2023-07" db="EMBL/GenBank/DDBJ databases">
        <title>Genomic Encyclopedia of Type Strains, Phase IV (KMG-IV): sequencing the most valuable type-strain genomes for metagenomic binning, comparative biology and taxonomic classification.</title>
        <authorList>
            <person name="Goeker M."/>
        </authorList>
    </citation>
    <scope>NUCLEOTIDE SEQUENCE [LARGE SCALE GENOMIC DNA]</scope>
    <source>
        <strain evidence="8 9">DSM 17740</strain>
    </source>
</reference>
<evidence type="ECO:0000256" key="4">
    <source>
        <dbReference type="ARBA" id="ARBA00023136"/>
    </source>
</evidence>
<comment type="subcellular location">
    <subcellularLocation>
        <location evidence="1">Membrane</location>
        <topology evidence="1">Multi-pass membrane protein</topology>
    </subcellularLocation>
</comment>
<comment type="caution">
    <text evidence="8">The sequence shown here is derived from an EMBL/GenBank/DDBJ whole genome shotgun (WGS) entry which is preliminary data.</text>
</comment>
<dbReference type="InterPro" id="IPR012340">
    <property type="entry name" value="NA-bd_OB-fold"/>
</dbReference>
<evidence type="ECO:0000313" key="9">
    <source>
        <dbReference type="Proteomes" id="UP001232445"/>
    </source>
</evidence>
<keyword evidence="8" id="KW-0645">Protease</keyword>
<dbReference type="InterPro" id="IPR056739">
    <property type="entry name" value="NfeD_membrane"/>
</dbReference>
<feature type="transmembrane region" description="Helical" evidence="5">
    <location>
        <begin position="82"/>
        <end position="99"/>
    </location>
</feature>
<dbReference type="Gene3D" id="2.40.50.140">
    <property type="entry name" value="Nucleic acid-binding proteins"/>
    <property type="match status" value="1"/>
</dbReference>
<organism evidence="8 9">
    <name type="scientific">Caldalkalibacillus uzonensis</name>
    <dbReference type="NCBI Taxonomy" id="353224"/>
    <lineage>
        <taxon>Bacteria</taxon>
        <taxon>Bacillati</taxon>
        <taxon>Bacillota</taxon>
        <taxon>Bacilli</taxon>
        <taxon>Bacillales</taxon>
        <taxon>Bacillaceae</taxon>
        <taxon>Caldalkalibacillus</taxon>
    </lineage>
</organism>
<feature type="transmembrane region" description="Helical" evidence="5">
    <location>
        <begin position="58"/>
        <end position="75"/>
    </location>
</feature>
<feature type="transmembrane region" description="Helical" evidence="5">
    <location>
        <begin position="12"/>
        <end position="31"/>
    </location>
</feature>
<feature type="domain" description="NfeD integral membrane" evidence="7">
    <location>
        <begin position="16"/>
        <end position="125"/>
    </location>
</feature>
<dbReference type="GO" id="GO:0006508">
    <property type="term" value="P:proteolysis"/>
    <property type="evidence" value="ECO:0007669"/>
    <property type="project" value="UniProtKB-KW"/>
</dbReference>
<accession>A0ABU0CVG2</accession>
<evidence type="ECO:0000313" key="8">
    <source>
        <dbReference type="EMBL" id="MDQ0340401.1"/>
    </source>
</evidence>
<feature type="transmembrane region" description="Helical" evidence="5">
    <location>
        <begin position="36"/>
        <end position="52"/>
    </location>
</feature>
<feature type="transmembrane region" description="Helical" evidence="5">
    <location>
        <begin position="105"/>
        <end position="128"/>
    </location>
</feature>
<dbReference type="Pfam" id="PF01957">
    <property type="entry name" value="NfeD"/>
    <property type="match status" value="1"/>
</dbReference>
<evidence type="ECO:0000256" key="5">
    <source>
        <dbReference type="SAM" id="Phobius"/>
    </source>
</evidence>
<dbReference type="EMBL" id="JAUSUQ010000013">
    <property type="protein sequence ID" value="MDQ0340401.1"/>
    <property type="molecule type" value="Genomic_DNA"/>
</dbReference>
<evidence type="ECO:0000256" key="1">
    <source>
        <dbReference type="ARBA" id="ARBA00004141"/>
    </source>
</evidence>
<dbReference type="PANTHER" id="PTHR33507">
    <property type="entry name" value="INNER MEMBRANE PROTEIN YBBJ"/>
    <property type="match status" value="1"/>
</dbReference>
<dbReference type="InterPro" id="IPR002810">
    <property type="entry name" value="NfeD-like_C"/>
</dbReference>
<evidence type="ECO:0000256" key="3">
    <source>
        <dbReference type="ARBA" id="ARBA00022989"/>
    </source>
</evidence>
<dbReference type="PANTHER" id="PTHR33507:SF3">
    <property type="entry name" value="INNER MEMBRANE PROTEIN YBBJ"/>
    <property type="match status" value="1"/>
</dbReference>
<gene>
    <name evidence="8" type="ORF">J2S00_003210</name>
</gene>
<dbReference type="SUPFAM" id="SSF141322">
    <property type="entry name" value="NfeD domain-like"/>
    <property type="match status" value="1"/>
</dbReference>
<feature type="domain" description="NfeD-like C-terminal" evidence="6">
    <location>
        <begin position="157"/>
        <end position="211"/>
    </location>
</feature>
<dbReference type="InterPro" id="IPR052165">
    <property type="entry name" value="Membrane_assoc_protease"/>
</dbReference>
<keyword evidence="2 5" id="KW-0812">Transmembrane</keyword>
<evidence type="ECO:0000256" key="2">
    <source>
        <dbReference type="ARBA" id="ARBA00022692"/>
    </source>
</evidence>
<name>A0ABU0CVG2_9BACI</name>
<protein>
    <submittedName>
        <fullName evidence="8">Membrane-bound ClpP family serine protease</fullName>
    </submittedName>
</protein>
<evidence type="ECO:0000259" key="7">
    <source>
        <dbReference type="Pfam" id="PF24961"/>
    </source>
</evidence>
<dbReference type="Proteomes" id="UP001232445">
    <property type="component" value="Unassembled WGS sequence"/>
</dbReference>
<dbReference type="RefSeq" id="WP_307341954.1">
    <property type="nucleotide sequence ID" value="NZ_JAUSUQ010000013.1"/>
</dbReference>
<evidence type="ECO:0000259" key="6">
    <source>
        <dbReference type="Pfam" id="PF01957"/>
    </source>
</evidence>
<keyword evidence="9" id="KW-1185">Reference proteome</keyword>
<dbReference type="GO" id="GO:0008233">
    <property type="term" value="F:peptidase activity"/>
    <property type="evidence" value="ECO:0007669"/>
    <property type="project" value="UniProtKB-KW"/>
</dbReference>